<keyword evidence="7" id="KW-0575">Peroxidase</keyword>
<keyword evidence="8" id="KW-1185">Reference proteome</keyword>
<dbReference type="AlphaFoldDB" id="A0A5C5FMZ2"/>
<evidence type="ECO:0000313" key="8">
    <source>
        <dbReference type="Proteomes" id="UP000311382"/>
    </source>
</evidence>
<dbReference type="InterPro" id="IPR037120">
    <property type="entry name" value="Haem_peroxidase_sf_animal"/>
</dbReference>
<keyword evidence="1 5" id="KW-0479">Metal-binding</keyword>
<dbReference type="Pfam" id="PF03098">
    <property type="entry name" value="An_peroxidase"/>
    <property type="match status" value="2"/>
</dbReference>
<keyword evidence="5" id="KW-0349">Heme</keyword>
<dbReference type="STRING" id="5288.A0A5C5FMZ2"/>
<sequence length="688" mass="75290">MALGRSGRARASCLARSLSSRLSLLVLTLPPPLPSLPPFLIRAPPPMPTTTAPLTLGQPQEDGHHPSSPSSSTPPSPSSRRGLVGAARSVVSTTLSMAQAALADTAPVEAAHGAVHESKHAFYSILDSIKENTLAKDAVGIIQTGAGQVAALDDRKFLLEEVRPSPPLSSLSPSARVEKADLPHSLLPPQRQIVNLLSKLPANAPVGTVVQNALIRVLWDDIPKPPATLVGEHRFRKADGSGNNPFVPDLGKAGMPYARTVPNVHPFPAQLPDVGVVFDTLLKRNKFEPHPSGISSLLFGFAQLIVHSIFQTDTATGEINEASSYLDLSPVYGNNLDEQLTVRTGVQGLIHPDAVASKRIYLVSPSCVALAILFARNHNDIARRLVDVNEQQRFAPWDSLDAEGQKRQDLEVFNLARNINCGFFVNCIFQDYIRVILNLNKTDTTWSLVPTGEIKSAVGGRLARGEGNHASCEFNILYRWHAAASEKDTQWLEGLMSEFNGGKPFSEMTTDDFKQAAHKALDAMEGGPEQWTFLGFKRTHSGAFRDEDLVKVFVEATDNVAGAFKARGTPEVMRAIDMLGMEAARKVWRCCSLNEFRRYLGLKEYRTFAEWNPDEAVARAAEKLYKHVDHLELYPGMMAEEAKPSMDGSGLAPGVRLLVQRRFLSRPRADRRPCLTRLAVHHLARDPL</sequence>
<reference evidence="7 8" key="1">
    <citation type="submission" date="2019-03" db="EMBL/GenBank/DDBJ databases">
        <title>Rhodosporidium diobovatum UCD-FST 08-225 genome sequencing, assembly, and annotation.</title>
        <authorList>
            <person name="Fakankun I.U."/>
            <person name="Fristensky B."/>
            <person name="Levin D.B."/>
        </authorList>
    </citation>
    <scope>NUCLEOTIDE SEQUENCE [LARGE SCALE GENOMIC DNA]</scope>
    <source>
        <strain evidence="7 8">UCD-FST 08-225</strain>
    </source>
</reference>
<keyword evidence="3" id="KW-0560">Oxidoreductase</keyword>
<organism evidence="7 8">
    <name type="scientific">Rhodotorula diobovata</name>
    <dbReference type="NCBI Taxonomy" id="5288"/>
    <lineage>
        <taxon>Eukaryota</taxon>
        <taxon>Fungi</taxon>
        <taxon>Dikarya</taxon>
        <taxon>Basidiomycota</taxon>
        <taxon>Pucciniomycotina</taxon>
        <taxon>Microbotryomycetes</taxon>
        <taxon>Sporidiobolales</taxon>
        <taxon>Sporidiobolaceae</taxon>
        <taxon>Rhodotorula</taxon>
    </lineage>
</organism>
<dbReference type="InterPro" id="IPR050783">
    <property type="entry name" value="Oxylipin_biosynth_metab"/>
</dbReference>
<dbReference type="Gene3D" id="1.10.640.10">
    <property type="entry name" value="Haem peroxidase domain superfamily, animal type"/>
    <property type="match status" value="1"/>
</dbReference>
<dbReference type="EMBL" id="SOZI01000226">
    <property type="protein sequence ID" value="TNY17231.1"/>
    <property type="molecule type" value="Genomic_DNA"/>
</dbReference>
<feature type="binding site" description="axial binding residue" evidence="5">
    <location>
        <position position="481"/>
    </location>
    <ligand>
        <name>heme b</name>
        <dbReference type="ChEBI" id="CHEBI:60344"/>
    </ligand>
    <ligandPart>
        <name>Fe</name>
        <dbReference type="ChEBI" id="CHEBI:18248"/>
    </ligandPart>
</feature>
<protein>
    <submittedName>
        <fullName evidence="7">Heme peroxidase</fullName>
    </submittedName>
</protein>
<dbReference type="GO" id="GO:0006631">
    <property type="term" value="P:fatty acid metabolic process"/>
    <property type="evidence" value="ECO:0007669"/>
    <property type="project" value="UniProtKB-ARBA"/>
</dbReference>
<dbReference type="OrthoDB" id="823504at2759"/>
<dbReference type="Proteomes" id="UP000311382">
    <property type="component" value="Unassembled WGS sequence"/>
</dbReference>
<evidence type="ECO:0000256" key="3">
    <source>
        <dbReference type="ARBA" id="ARBA00023002"/>
    </source>
</evidence>
<dbReference type="PANTHER" id="PTHR11903:SF37">
    <property type="entry name" value="PSI-PRODUCING OXYGENASE A"/>
    <property type="match status" value="1"/>
</dbReference>
<evidence type="ECO:0000256" key="6">
    <source>
        <dbReference type="SAM" id="MobiDB-lite"/>
    </source>
</evidence>
<proteinExistence type="predicted"/>
<dbReference type="GO" id="GO:0046872">
    <property type="term" value="F:metal ion binding"/>
    <property type="evidence" value="ECO:0007669"/>
    <property type="project" value="UniProtKB-KW"/>
</dbReference>
<dbReference type="SUPFAM" id="SSF48113">
    <property type="entry name" value="Heme-dependent peroxidases"/>
    <property type="match status" value="1"/>
</dbReference>
<evidence type="ECO:0000313" key="7">
    <source>
        <dbReference type="EMBL" id="TNY17231.1"/>
    </source>
</evidence>
<evidence type="ECO:0000256" key="1">
    <source>
        <dbReference type="ARBA" id="ARBA00022723"/>
    </source>
</evidence>
<dbReference type="InterPro" id="IPR010255">
    <property type="entry name" value="Haem_peroxidase_sf"/>
</dbReference>
<gene>
    <name evidence="7" type="ORF">DMC30DRAFT_133042</name>
</gene>
<dbReference type="GO" id="GO:0004601">
    <property type="term" value="F:peroxidase activity"/>
    <property type="evidence" value="ECO:0007669"/>
    <property type="project" value="UniProtKB-KW"/>
</dbReference>
<dbReference type="PANTHER" id="PTHR11903">
    <property type="entry name" value="PROSTAGLANDIN G/H SYNTHASE"/>
    <property type="match status" value="1"/>
</dbReference>
<dbReference type="GO" id="GO:0020037">
    <property type="term" value="F:heme binding"/>
    <property type="evidence" value="ECO:0007669"/>
    <property type="project" value="InterPro"/>
</dbReference>
<feature type="region of interest" description="Disordered" evidence="6">
    <location>
        <begin position="40"/>
        <end position="86"/>
    </location>
</feature>
<accession>A0A5C5FMZ2</accession>
<dbReference type="PROSITE" id="PS50292">
    <property type="entry name" value="PEROXIDASE_3"/>
    <property type="match status" value="1"/>
</dbReference>
<evidence type="ECO:0000256" key="5">
    <source>
        <dbReference type="PIRSR" id="PIRSR619791-2"/>
    </source>
</evidence>
<evidence type="ECO:0000256" key="4">
    <source>
        <dbReference type="ARBA" id="ARBA00023004"/>
    </source>
</evidence>
<dbReference type="GO" id="GO:0051213">
    <property type="term" value="F:dioxygenase activity"/>
    <property type="evidence" value="ECO:0007669"/>
    <property type="project" value="UniProtKB-KW"/>
</dbReference>
<evidence type="ECO:0000256" key="2">
    <source>
        <dbReference type="ARBA" id="ARBA00022964"/>
    </source>
</evidence>
<dbReference type="InterPro" id="IPR019791">
    <property type="entry name" value="Haem_peroxidase_animal"/>
</dbReference>
<dbReference type="GO" id="GO:0006979">
    <property type="term" value="P:response to oxidative stress"/>
    <property type="evidence" value="ECO:0007669"/>
    <property type="project" value="InterPro"/>
</dbReference>
<keyword evidence="4 5" id="KW-0408">Iron</keyword>
<keyword evidence="2" id="KW-0223">Dioxygenase</keyword>
<comment type="caution">
    <text evidence="7">The sequence shown here is derived from an EMBL/GenBank/DDBJ whole genome shotgun (WGS) entry which is preliminary data.</text>
</comment>
<name>A0A5C5FMZ2_9BASI</name>